<dbReference type="PANTHER" id="PTHR21432">
    <property type="entry name" value="ACETYL-COA HYDROLASE-RELATED"/>
    <property type="match status" value="1"/>
</dbReference>
<reference evidence="2 3" key="2">
    <citation type="submission" date="2018-11" db="EMBL/GenBank/DDBJ databases">
        <authorList>
            <consortium name="Pathogen Informatics"/>
        </authorList>
    </citation>
    <scope>NUCLEOTIDE SEQUENCE [LARGE SCALE GENOMIC DNA]</scope>
</reference>
<name>A0A183EA10_9BILA</name>
<reference evidence="4" key="1">
    <citation type="submission" date="2016-06" db="UniProtKB">
        <authorList>
            <consortium name="WormBaseParasite"/>
        </authorList>
    </citation>
    <scope>IDENTIFICATION</scope>
</reference>
<dbReference type="AlphaFoldDB" id="A0A183EA10"/>
<dbReference type="Proteomes" id="UP000271098">
    <property type="component" value="Unassembled WGS sequence"/>
</dbReference>
<gene>
    <name evidence="2" type="ORF">GPUH_LOCUS17802</name>
</gene>
<dbReference type="InterPro" id="IPR037171">
    <property type="entry name" value="NagB/RpiA_transferase-like"/>
</dbReference>
<dbReference type="GO" id="GO:0008775">
    <property type="term" value="F:acetate CoA-transferase activity"/>
    <property type="evidence" value="ECO:0007669"/>
    <property type="project" value="InterPro"/>
</dbReference>
<evidence type="ECO:0000313" key="3">
    <source>
        <dbReference type="Proteomes" id="UP000271098"/>
    </source>
</evidence>
<dbReference type="GO" id="GO:0005739">
    <property type="term" value="C:mitochondrion"/>
    <property type="evidence" value="ECO:0007669"/>
    <property type="project" value="TreeGrafter"/>
</dbReference>
<evidence type="ECO:0000259" key="1">
    <source>
        <dbReference type="Pfam" id="PF02550"/>
    </source>
</evidence>
<sequence length="172" mass="18738">MHLLSRFSTVPLRTLHSSAALLRLVPGSLESDHIFVHGIAATPTPLLEGLCDYAVANDLKKLTLHHLHLEGPTKWTEPAYRDRIRSNSLFTGSNLRKAVNEGIADFNSTFLHEVPLLFRTGAIKLNVAMLTVSPPDAFGFCTLGTSVDAARAAVTQADHIIGLFAYSFDTNT</sequence>
<dbReference type="InterPro" id="IPR003702">
    <property type="entry name" value="ActCoA_hydro_N"/>
</dbReference>
<dbReference type="GO" id="GO:0006083">
    <property type="term" value="P:acetate metabolic process"/>
    <property type="evidence" value="ECO:0007669"/>
    <property type="project" value="InterPro"/>
</dbReference>
<proteinExistence type="predicted"/>
<dbReference type="PANTHER" id="PTHR21432:SF20">
    <property type="entry name" value="ACETYL-COA HYDROLASE"/>
    <property type="match status" value="1"/>
</dbReference>
<organism evidence="4">
    <name type="scientific">Gongylonema pulchrum</name>
    <dbReference type="NCBI Taxonomy" id="637853"/>
    <lineage>
        <taxon>Eukaryota</taxon>
        <taxon>Metazoa</taxon>
        <taxon>Ecdysozoa</taxon>
        <taxon>Nematoda</taxon>
        <taxon>Chromadorea</taxon>
        <taxon>Rhabditida</taxon>
        <taxon>Spirurina</taxon>
        <taxon>Spiruromorpha</taxon>
        <taxon>Spiruroidea</taxon>
        <taxon>Gongylonematidae</taxon>
        <taxon>Gongylonema</taxon>
    </lineage>
</organism>
<dbReference type="SUPFAM" id="SSF100950">
    <property type="entry name" value="NagB/RpiA/CoA transferase-like"/>
    <property type="match status" value="1"/>
</dbReference>
<evidence type="ECO:0000313" key="4">
    <source>
        <dbReference type="WBParaSite" id="GPUH_0001782501-mRNA-1"/>
    </source>
</evidence>
<evidence type="ECO:0000313" key="2">
    <source>
        <dbReference type="EMBL" id="VDN30483.1"/>
    </source>
</evidence>
<accession>A0A183EA10</accession>
<dbReference type="Pfam" id="PF02550">
    <property type="entry name" value="AcetylCoA_hydro"/>
    <property type="match status" value="1"/>
</dbReference>
<dbReference type="Gene3D" id="3.40.1080.10">
    <property type="entry name" value="Glutaconate Coenzyme A-transferase"/>
    <property type="match status" value="1"/>
</dbReference>
<feature type="domain" description="Acetyl-CoA hydrolase/transferase N-terminal" evidence="1">
    <location>
        <begin position="83"/>
        <end position="158"/>
    </location>
</feature>
<keyword evidence="3" id="KW-1185">Reference proteome</keyword>
<protein>
    <submittedName>
        <fullName evidence="4">AcetylCoA_hydro domain-containing protein</fullName>
    </submittedName>
</protein>
<dbReference type="EMBL" id="UYRT01085713">
    <property type="protein sequence ID" value="VDN30483.1"/>
    <property type="molecule type" value="Genomic_DNA"/>
</dbReference>
<dbReference type="OrthoDB" id="10250396at2759"/>
<dbReference type="InterPro" id="IPR046433">
    <property type="entry name" value="ActCoA_hydro"/>
</dbReference>
<dbReference type="WBParaSite" id="GPUH_0001782501-mRNA-1">
    <property type="protein sequence ID" value="GPUH_0001782501-mRNA-1"/>
    <property type="gene ID" value="GPUH_0001782501"/>
</dbReference>